<name>A0A6G0VLN0_APHCR</name>
<proteinExistence type="predicted"/>
<dbReference type="Proteomes" id="UP000478052">
    <property type="component" value="Unassembled WGS sequence"/>
</dbReference>
<dbReference type="PROSITE" id="PS51029">
    <property type="entry name" value="MADF"/>
    <property type="match status" value="1"/>
</dbReference>
<evidence type="ECO:0000259" key="1">
    <source>
        <dbReference type="PROSITE" id="PS51029"/>
    </source>
</evidence>
<reference evidence="2 3" key="1">
    <citation type="submission" date="2019-08" db="EMBL/GenBank/DDBJ databases">
        <title>Whole genome of Aphis craccivora.</title>
        <authorList>
            <person name="Voronova N.V."/>
            <person name="Shulinski R.S."/>
            <person name="Bandarenka Y.V."/>
            <person name="Zhorov D.G."/>
            <person name="Warner D."/>
        </authorList>
    </citation>
    <scope>NUCLEOTIDE SEQUENCE [LARGE SCALE GENOMIC DNA]</scope>
    <source>
        <strain evidence="2">180601</strain>
        <tissue evidence="2">Whole Body</tissue>
    </source>
</reference>
<comment type="caution">
    <text evidence="2">The sequence shown here is derived from an EMBL/GenBank/DDBJ whole genome shotgun (WGS) entry which is preliminary data.</text>
</comment>
<dbReference type="Pfam" id="PF10545">
    <property type="entry name" value="MADF_DNA_bdg"/>
    <property type="match status" value="1"/>
</dbReference>
<dbReference type="AlphaFoldDB" id="A0A6G0VLN0"/>
<keyword evidence="3" id="KW-1185">Reference proteome</keyword>
<accession>A0A6G0VLN0</accession>
<feature type="domain" description="MADF" evidence="1">
    <location>
        <begin position="19"/>
        <end position="90"/>
    </location>
</feature>
<protein>
    <recommendedName>
        <fullName evidence="1">MADF domain-containing protein</fullName>
    </recommendedName>
</protein>
<sequence length="90" mass="10709">MDSLTSIKMTYNCVFDTDKFIACIQNNPCIWEMGNKDYMDKFIKQKSWLNIGEQIFTNWMEQPEAEKEKKVYSARAYKIIGKFIPYFDAL</sequence>
<organism evidence="2 3">
    <name type="scientific">Aphis craccivora</name>
    <name type="common">Cowpea aphid</name>
    <dbReference type="NCBI Taxonomy" id="307492"/>
    <lineage>
        <taxon>Eukaryota</taxon>
        <taxon>Metazoa</taxon>
        <taxon>Ecdysozoa</taxon>
        <taxon>Arthropoda</taxon>
        <taxon>Hexapoda</taxon>
        <taxon>Insecta</taxon>
        <taxon>Pterygota</taxon>
        <taxon>Neoptera</taxon>
        <taxon>Paraneoptera</taxon>
        <taxon>Hemiptera</taxon>
        <taxon>Sternorrhyncha</taxon>
        <taxon>Aphidomorpha</taxon>
        <taxon>Aphidoidea</taxon>
        <taxon>Aphididae</taxon>
        <taxon>Aphidini</taxon>
        <taxon>Aphis</taxon>
        <taxon>Aphis</taxon>
    </lineage>
</organism>
<dbReference type="EMBL" id="VUJU01014972">
    <property type="protein sequence ID" value="KAF0698168.1"/>
    <property type="molecule type" value="Genomic_DNA"/>
</dbReference>
<evidence type="ECO:0000313" key="2">
    <source>
        <dbReference type="EMBL" id="KAF0698168.1"/>
    </source>
</evidence>
<gene>
    <name evidence="2" type="ORF">FWK35_00036817</name>
</gene>
<dbReference type="InterPro" id="IPR006578">
    <property type="entry name" value="MADF-dom"/>
</dbReference>
<evidence type="ECO:0000313" key="3">
    <source>
        <dbReference type="Proteomes" id="UP000478052"/>
    </source>
</evidence>
<dbReference type="OrthoDB" id="6628980at2759"/>